<proteinExistence type="predicted"/>
<accession>A0A142ES58</accession>
<name>A0A142ES58_9BACT</name>
<protein>
    <submittedName>
        <fullName evidence="2">Uncharacterized protein</fullName>
    </submittedName>
</protein>
<dbReference type="PATRIC" id="fig|1727163.4.peg.3366"/>
<reference evidence="3" key="1">
    <citation type="submission" date="2015-09" db="EMBL/GenBank/DDBJ databases">
        <title>Complete sequence of Algoriphagus sp. M8-2.</title>
        <authorList>
            <person name="Shintani M."/>
        </authorList>
    </citation>
    <scope>NUCLEOTIDE SEQUENCE [LARGE SCALE GENOMIC DNA]</scope>
    <source>
        <strain evidence="3">M8-2</strain>
    </source>
</reference>
<evidence type="ECO:0000256" key="1">
    <source>
        <dbReference type="SAM" id="Phobius"/>
    </source>
</evidence>
<keyword evidence="1" id="KW-0472">Membrane</keyword>
<dbReference type="RefSeq" id="WP_067549852.1">
    <property type="nucleotide sequence ID" value="NZ_CP012836.1"/>
</dbReference>
<reference evidence="2 3" key="2">
    <citation type="journal article" date="2016" name="Genome Announc.">
        <title>Complete Genome Sequence of Algoriphagus sp. Strain M8-2, Isolated from a Brackish Lake.</title>
        <authorList>
            <person name="Muraguchi Y."/>
            <person name="Kushimoto K."/>
            <person name="Ohtsubo Y."/>
            <person name="Suzuki T."/>
            <person name="Dohra H."/>
            <person name="Kimbara K."/>
            <person name="Shintani M."/>
        </authorList>
    </citation>
    <scope>NUCLEOTIDE SEQUENCE [LARGE SCALE GENOMIC DNA]</scope>
    <source>
        <strain evidence="2 3">M8-2</strain>
    </source>
</reference>
<dbReference type="STRING" id="1727163.AO498_16030"/>
<keyword evidence="1" id="KW-0812">Transmembrane</keyword>
<feature type="transmembrane region" description="Helical" evidence="1">
    <location>
        <begin position="40"/>
        <end position="57"/>
    </location>
</feature>
<gene>
    <name evidence="2" type="ORF">AO498_16030</name>
</gene>
<dbReference type="OrthoDB" id="982648at2"/>
<dbReference type="Proteomes" id="UP000073816">
    <property type="component" value="Chromosome"/>
</dbReference>
<dbReference type="KEGG" id="alm:AO498_16030"/>
<feature type="transmembrane region" description="Helical" evidence="1">
    <location>
        <begin position="77"/>
        <end position="101"/>
    </location>
</feature>
<keyword evidence="3" id="KW-1185">Reference proteome</keyword>
<keyword evidence="1" id="KW-1133">Transmembrane helix</keyword>
<organism evidence="2 3">
    <name type="scientific">Algoriphagus sanaruensis</name>
    <dbReference type="NCBI Taxonomy" id="1727163"/>
    <lineage>
        <taxon>Bacteria</taxon>
        <taxon>Pseudomonadati</taxon>
        <taxon>Bacteroidota</taxon>
        <taxon>Cytophagia</taxon>
        <taxon>Cytophagales</taxon>
        <taxon>Cyclobacteriaceae</taxon>
        <taxon>Algoriphagus</taxon>
    </lineage>
</organism>
<evidence type="ECO:0000313" key="3">
    <source>
        <dbReference type="Proteomes" id="UP000073816"/>
    </source>
</evidence>
<evidence type="ECO:0000313" key="2">
    <source>
        <dbReference type="EMBL" id="AMQ57963.1"/>
    </source>
</evidence>
<dbReference type="AlphaFoldDB" id="A0A142ES58"/>
<feature type="transmembrane region" description="Helical" evidence="1">
    <location>
        <begin position="6"/>
        <end position="28"/>
    </location>
</feature>
<sequence length="109" mass="11812">MDTYDIILYVGYALVGLGAVFAVVLPLIKSLDDPKSLLKTGLGVLVIFVLFFISYSISSNEVLPKFEGEPFNLTPQMSQIVGGFLVTTYILTIIAVVGIVITELNKAIK</sequence>
<dbReference type="EMBL" id="CP012836">
    <property type="protein sequence ID" value="AMQ57963.1"/>
    <property type="molecule type" value="Genomic_DNA"/>
</dbReference>